<organism evidence="2 3">
    <name type="scientific">Carnobacterium divergens DSM 20623</name>
    <dbReference type="NCBI Taxonomy" id="1449336"/>
    <lineage>
        <taxon>Bacteria</taxon>
        <taxon>Bacillati</taxon>
        <taxon>Bacillota</taxon>
        <taxon>Bacilli</taxon>
        <taxon>Lactobacillales</taxon>
        <taxon>Carnobacteriaceae</taxon>
        <taxon>Carnobacterium</taxon>
    </lineage>
</organism>
<dbReference type="Gene3D" id="3.40.630.30">
    <property type="match status" value="1"/>
</dbReference>
<name>A0A0R2I6U5_CARDV</name>
<keyword evidence="3" id="KW-1185">Reference proteome</keyword>
<dbReference type="PATRIC" id="fig|1449336.4.peg.998"/>
<dbReference type="SUPFAM" id="SSF55729">
    <property type="entry name" value="Acyl-CoA N-acyltransferases (Nat)"/>
    <property type="match status" value="1"/>
</dbReference>
<reference evidence="2 3" key="1">
    <citation type="journal article" date="2015" name="Genome Announc.">
        <title>Expanding the biotechnology potential of lactobacilli through comparative genomics of 213 strains and associated genera.</title>
        <authorList>
            <person name="Sun Z."/>
            <person name="Harris H.M."/>
            <person name="McCann A."/>
            <person name="Guo C."/>
            <person name="Argimon S."/>
            <person name="Zhang W."/>
            <person name="Yang X."/>
            <person name="Jeffery I.B."/>
            <person name="Cooney J.C."/>
            <person name="Kagawa T.F."/>
            <person name="Liu W."/>
            <person name="Song Y."/>
            <person name="Salvetti E."/>
            <person name="Wrobel A."/>
            <person name="Rasinkangas P."/>
            <person name="Parkhill J."/>
            <person name="Rea M.C."/>
            <person name="O'Sullivan O."/>
            <person name="Ritari J."/>
            <person name="Douillard F.P."/>
            <person name="Paul Ross R."/>
            <person name="Yang R."/>
            <person name="Briner A.E."/>
            <person name="Felis G.E."/>
            <person name="de Vos W.M."/>
            <person name="Barrangou R."/>
            <person name="Klaenhammer T.R."/>
            <person name="Caufield P.W."/>
            <person name="Cui Y."/>
            <person name="Zhang H."/>
            <person name="O'Toole P.W."/>
        </authorList>
    </citation>
    <scope>NUCLEOTIDE SEQUENCE [LARGE SCALE GENOMIC DNA]</scope>
    <source>
        <strain evidence="2 3">DSM 20623</strain>
    </source>
</reference>
<evidence type="ECO:0000313" key="2">
    <source>
        <dbReference type="EMBL" id="KRN57719.1"/>
    </source>
</evidence>
<dbReference type="PROSITE" id="PS51186">
    <property type="entry name" value="GNAT"/>
    <property type="match status" value="1"/>
</dbReference>
<accession>A0A0R2I6U5</accession>
<dbReference type="CDD" id="cd04301">
    <property type="entry name" value="NAT_SF"/>
    <property type="match status" value="1"/>
</dbReference>
<feature type="domain" description="N-acetyltransferase" evidence="1">
    <location>
        <begin position="19"/>
        <end position="188"/>
    </location>
</feature>
<dbReference type="Proteomes" id="UP000051658">
    <property type="component" value="Unassembled WGS sequence"/>
</dbReference>
<sequence length="189" mass="21962">MSIFISYYRRKEGKMNTQLKLNKASMKEYTLITDLLIESAKWLKAKGSKQWNGILEGKDNHDTKSAIERGDVFYFTKGDALAGMCILWNKQSSWDQELWGVDKSDHYFYLHRLAINRHYSGQGIAMEILTEVEKYSKSKGKKEIRLDCIADNKVLNALYQNAGFNFFKTIYQHDAGEQIADFNLYKLDC</sequence>
<dbReference type="InterPro" id="IPR016181">
    <property type="entry name" value="Acyl_CoA_acyltransferase"/>
</dbReference>
<dbReference type="EMBL" id="JQBS01000001">
    <property type="protein sequence ID" value="KRN57719.1"/>
    <property type="molecule type" value="Genomic_DNA"/>
</dbReference>
<dbReference type="eggNOG" id="COG0456">
    <property type="taxonomic scope" value="Bacteria"/>
</dbReference>
<protein>
    <recommendedName>
        <fullName evidence="1">N-acetyltransferase domain-containing protein</fullName>
    </recommendedName>
</protein>
<dbReference type="AlphaFoldDB" id="A0A0R2I6U5"/>
<dbReference type="Pfam" id="PF00583">
    <property type="entry name" value="Acetyltransf_1"/>
    <property type="match status" value="1"/>
</dbReference>
<dbReference type="GO" id="GO:0016747">
    <property type="term" value="F:acyltransferase activity, transferring groups other than amino-acyl groups"/>
    <property type="evidence" value="ECO:0007669"/>
    <property type="project" value="InterPro"/>
</dbReference>
<evidence type="ECO:0000313" key="3">
    <source>
        <dbReference type="Proteomes" id="UP000051658"/>
    </source>
</evidence>
<gene>
    <name evidence="2" type="ORF">IV74_GL000974</name>
</gene>
<dbReference type="InterPro" id="IPR000182">
    <property type="entry name" value="GNAT_dom"/>
</dbReference>
<evidence type="ECO:0000259" key="1">
    <source>
        <dbReference type="PROSITE" id="PS51186"/>
    </source>
</evidence>
<proteinExistence type="predicted"/>
<comment type="caution">
    <text evidence="2">The sequence shown here is derived from an EMBL/GenBank/DDBJ whole genome shotgun (WGS) entry which is preliminary data.</text>
</comment>